<gene>
    <name evidence="1" type="ORF">H5410_003950</name>
</gene>
<dbReference type="Proteomes" id="UP000824120">
    <property type="component" value="Chromosome 1"/>
</dbReference>
<proteinExistence type="predicted"/>
<dbReference type="OrthoDB" id="1305699at2759"/>
<accession>A0A9J6B6D6</accession>
<sequence length="73" mass="8535">MYCMADIIYVRLLNDAFMKFSKASGLHDIVQLIKSDLFGVQAYWSQIFLIPKKVIKSIEQIYRTFLWTGNVTI</sequence>
<comment type="caution">
    <text evidence="1">The sequence shown here is derived from an EMBL/GenBank/DDBJ whole genome shotgun (WGS) entry which is preliminary data.</text>
</comment>
<organism evidence="1 2">
    <name type="scientific">Solanum commersonii</name>
    <name type="common">Commerson's wild potato</name>
    <name type="synonym">Commerson's nightshade</name>
    <dbReference type="NCBI Taxonomy" id="4109"/>
    <lineage>
        <taxon>Eukaryota</taxon>
        <taxon>Viridiplantae</taxon>
        <taxon>Streptophyta</taxon>
        <taxon>Embryophyta</taxon>
        <taxon>Tracheophyta</taxon>
        <taxon>Spermatophyta</taxon>
        <taxon>Magnoliopsida</taxon>
        <taxon>eudicotyledons</taxon>
        <taxon>Gunneridae</taxon>
        <taxon>Pentapetalae</taxon>
        <taxon>asterids</taxon>
        <taxon>lamiids</taxon>
        <taxon>Solanales</taxon>
        <taxon>Solanaceae</taxon>
        <taxon>Solanoideae</taxon>
        <taxon>Solaneae</taxon>
        <taxon>Solanum</taxon>
    </lineage>
</organism>
<keyword evidence="2" id="KW-1185">Reference proteome</keyword>
<evidence type="ECO:0000313" key="1">
    <source>
        <dbReference type="EMBL" id="KAG5632233.1"/>
    </source>
</evidence>
<reference evidence="1 2" key="1">
    <citation type="submission" date="2020-09" db="EMBL/GenBank/DDBJ databases">
        <title>De no assembly of potato wild relative species, Solanum commersonii.</title>
        <authorList>
            <person name="Cho K."/>
        </authorList>
    </citation>
    <scope>NUCLEOTIDE SEQUENCE [LARGE SCALE GENOMIC DNA]</scope>
    <source>
        <strain evidence="1">LZ3.2</strain>
        <tissue evidence="1">Leaf</tissue>
    </source>
</reference>
<evidence type="ECO:0000313" key="2">
    <source>
        <dbReference type="Proteomes" id="UP000824120"/>
    </source>
</evidence>
<protein>
    <submittedName>
        <fullName evidence="1">Uncharacterized protein</fullName>
    </submittedName>
</protein>
<name>A0A9J6B6D6_SOLCO</name>
<dbReference type="AlphaFoldDB" id="A0A9J6B6D6"/>
<dbReference type="EMBL" id="JACXVP010000001">
    <property type="protein sequence ID" value="KAG5632233.1"/>
    <property type="molecule type" value="Genomic_DNA"/>
</dbReference>